<proteinExistence type="predicted"/>
<dbReference type="Proteomes" id="UP001218188">
    <property type="component" value="Unassembled WGS sequence"/>
</dbReference>
<gene>
    <name evidence="1" type="ORF">C8F04DRAFT_1141812</name>
</gene>
<accession>A0AAD6S4R2</accession>
<organism evidence="1 2">
    <name type="scientific">Mycena alexandri</name>
    <dbReference type="NCBI Taxonomy" id="1745969"/>
    <lineage>
        <taxon>Eukaryota</taxon>
        <taxon>Fungi</taxon>
        <taxon>Dikarya</taxon>
        <taxon>Basidiomycota</taxon>
        <taxon>Agaricomycotina</taxon>
        <taxon>Agaricomycetes</taxon>
        <taxon>Agaricomycetidae</taxon>
        <taxon>Agaricales</taxon>
        <taxon>Marasmiineae</taxon>
        <taxon>Mycenaceae</taxon>
        <taxon>Mycena</taxon>
    </lineage>
</organism>
<dbReference type="AlphaFoldDB" id="A0AAD6S4R2"/>
<comment type="caution">
    <text evidence="1">The sequence shown here is derived from an EMBL/GenBank/DDBJ whole genome shotgun (WGS) entry which is preliminary data.</text>
</comment>
<reference evidence="1" key="1">
    <citation type="submission" date="2023-03" db="EMBL/GenBank/DDBJ databases">
        <title>Massive genome expansion in bonnet fungi (Mycena s.s.) driven by repeated elements and novel gene families across ecological guilds.</title>
        <authorList>
            <consortium name="Lawrence Berkeley National Laboratory"/>
            <person name="Harder C.B."/>
            <person name="Miyauchi S."/>
            <person name="Viragh M."/>
            <person name="Kuo A."/>
            <person name="Thoen E."/>
            <person name="Andreopoulos B."/>
            <person name="Lu D."/>
            <person name="Skrede I."/>
            <person name="Drula E."/>
            <person name="Henrissat B."/>
            <person name="Morin E."/>
            <person name="Kohler A."/>
            <person name="Barry K."/>
            <person name="LaButti K."/>
            <person name="Morin E."/>
            <person name="Salamov A."/>
            <person name="Lipzen A."/>
            <person name="Mereny Z."/>
            <person name="Hegedus B."/>
            <person name="Baldrian P."/>
            <person name="Stursova M."/>
            <person name="Weitz H."/>
            <person name="Taylor A."/>
            <person name="Grigoriev I.V."/>
            <person name="Nagy L.G."/>
            <person name="Martin F."/>
            <person name="Kauserud H."/>
        </authorList>
    </citation>
    <scope>NUCLEOTIDE SEQUENCE</scope>
    <source>
        <strain evidence="1">CBHHK200</strain>
    </source>
</reference>
<evidence type="ECO:0000313" key="2">
    <source>
        <dbReference type="Proteomes" id="UP001218188"/>
    </source>
</evidence>
<protein>
    <submittedName>
        <fullName evidence="1">Uncharacterized protein</fullName>
    </submittedName>
</protein>
<evidence type="ECO:0000313" key="1">
    <source>
        <dbReference type="EMBL" id="KAJ7021181.1"/>
    </source>
</evidence>
<name>A0AAD6S4R2_9AGAR</name>
<keyword evidence="2" id="KW-1185">Reference proteome</keyword>
<dbReference type="EMBL" id="JARJCM010000240">
    <property type="protein sequence ID" value="KAJ7021181.1"/>
    <property type="molecule type" value="Genomic_DNA"/>
</dbReference>
<sequence>MSLFLQGLRAIRQRAPTLGPKSPELADQVFKWLGELSVLDAGAGKLWPLIQAGFERRKPLFQETYPSGRRGIPPFKFRSEVGEETISDLFHAFAIFQQRLEKLYDKDPTILPPGFLGAQPSPTDDAQRRWSLLSQNAVKLVGGSVVTNIITKRFSTSSPATISISFIPHIPRAFEIGYSLPGRSEAKTALQQDIKSDLIRCYPVLDGWEEPLGFIKMWLGHCAEARAWIRFLWYLLNGGTVWALAAAPKHLAEADPSGGVVWETLISHPGEKDFLNDLTRDRGSKSEPMTCSCEFCRNCAGAAKELKRALGCDIVDIEPLLRDPELRLLLIQYMSDIRGVLLGSRTL</sequence>